<evidence type="ECO:0000256" key="3">
    <source>
        <dbReference type="ARBA" id="ARBA00022833"/>
    </source>
</evidence>
<feature type="repeat" description="TPR" evidence="5">
    <location>
        <begin position="415"/>
        <end position="448"/>
    </location>
</feature>
<dbReference type="Proteomes" id="UP000077202">
    <property type="component" value="Unassembled WGS sequence"/>
</dbReference>
<dbReference type="InterPro" id="IPR002048">
    <property type="entry name" value="EF_hand_dom"/>
</dbReference>
<feature type="repeat" description="TPR" evidence="5">
    <location>
        <begin position="381"/>
        <end position="414"/>
    </location>
</feature>
<dbReference type="InterPro" id="IPR000433">
    <property type="entry name" value="Znf_ZZ"/>
</dbReference>
<evidence type="ECO:0000313" key="8">
    <source>
        <dbReference type="EMBL" id="BBN14200.1"/>
    </source>
</evidence>
<dbReference type="AlphaFoldDB" id="A0A176VWZ9"/>
<dbReference type="SUPFAM" id="SSF47473">
    <property type="entry name" value="EF-hand"/>
    <property type="match status" value="2"/>
</dbReference>
<proteinExistence type="predicted"/>
<dbReference type="EMBL" id="LVLJ01002341">
    <property type="protein sequence ID" value="OAE25330.1"/>
    <property type="molecule type" value="Genomic_DNA"/>
</dbReference>
<dbReference type="SMART" id="SM00054">
    <property type="entry name" value="EFh"/>
    <property type="match status" value="1"/>
</dbReference>
<reference evidence="9 10" key="1">
    <citation type="submission" date="2016-03" db="EMBL/GenBank/DDBJ databases">
        <title>Mechanisms controlling the formation of the plant cell surface in tip-growing cells are functionally conserved among land plants.</title>
        <authorList>
            <person name="Honkanen S."/>
            <person name="Jones V.A."/>
            <person name="Morieri G."/>
            <person name="Champion C."/>
            <person name="Hetherington A.J."/>
            <person name="Kelly S."/>
            <person name="Saint-Marcoux D."/>
            <person name="Proust H."/>
            <person name="Prescott H."/>
            <person name="Dolan L."/>
        </authorList>
    </citation>
    <scope>NUCLEOTIDE SEQUENCE [LARGE SCALE GENOMIC DNA]</scope>
    <source>
        <strain evidence="10">cv. Tak-1 and cv. Tak-2</strain>
        <tissue evidence="9">Whole gametophyte</tissue>
    </source>
</reference>
<dbReference type="Pfam" id="PF13432">
    <property type="entry name" value="TPR_16"/>
    <property type="match status" value="3"/>
</dbReference>
<dbReference type="Pfam" id="PF13202">
    <property type="entry name" value="EF-hand_5"/>
    <property type="match status" value="1"/>
</dbReference>
<dbReference type="InterPro" id="IPR011992">
    <property type="entry name" value="EF-hand-dom_pair"/>
</dbReference>
<keyword evidence="2" id="KW-0863">Zinc-finger</keyword>
<reference evidence="11" key="3">
    <citation type="journal article" date="2020" name="Curr. Biol.">
        <title>Chromatin organization in early land plants reveals an ancestral association between H3K27me3, transposons, and constitutive heterochromatin.</title>
        <authorList>
            <person name="Montgomery S.A."/>
            <person name="Tanizawa Y."/>
            <person name="Galik B."/>
            <person name="Wang N."/>
            <person name="Ito T."/>
            <person name="Mochizuki T."/>
            <person name="Akimcheva S."/>
            <person name="Bowman J.L."/>
            <person name="Cognat V."/>
            <person name="Marechal-Drouard L."/>
            <person name="Ekker H."/>
            <person name="Hong S.F."/>
            <person name="Kohchi T."/>
            <person name="Lin S.S."/>
            <person name="Liu L.D."/>
            <person name="Nakamura Y."/>
            <person name="Valeeva L.R."/>
            <person name="Shakirov E.V."/>
            <person name="Shippen D.E."/>
            <person name="Wei W.L."/>
            <person name="Yagura M."/>
            <person name="Yamaoka S."/>
            <person name="Yamato K.T."/>
            <person name="Liu C."/>
            <person name="Berger F."/>
        </authorList>
    </citation>
    <scope>NUCLEOTIDE SEQUENCE [LARGE SCALE GENOMIC DNA]</scope>
    <source>
        <strain evidence="11">Tak-1</strain>
    </source>
</reference>
<dbReference type="PANTHER" id="PTHR45081:SF1">
    <property type="entry name" value="EF HAND FAMILY PROTEIN, PUTATIVE, EXPRESSED-RELATED"/>
    <property type="match status" value="1"/>
</dbReference>
<dbReference type="CDD" id="cd02249">
    <property type="entry name" value="ZZ"/>
    <property type="match status" value="1"/>
</dbReference>
<feature type="repeat" description="TPR" evidence="5">
    <location>
        <begin position="449"/>
        <end position="482"/>
    </location>
</feature>
<dbReference type="GO" id="GO:0005509">
    <property type="term" value="F:calcium ion binding"/>
    <property type="evidence" value="ECO:0007669"/>
    <property type="project" value="InterPro"/>
</dbReference>
<keyword evidence="5" id="KW-0802">TPR repeat</keyword>
<keyword evidence="3" id="KW-0862">Zinc</keyword>
<dbReference type="SMART" id="SM00028">
    <property type="entry name" value="TPR"/>
    <property type="match status" value="7"/>
</dbReference>
<dbReference type="PANTHER" id="PTHR45081">
    <property type="entry name" value="EF HAND FAMILY PROTEIN, PUTATIVE, EXPRESSED-RELATED"/>
    <property type="match status" value="1"/>
</dbReference>
<accession>A0A176VWZ9</accession>
<keyword evidence="10" id="KW-1185">Reference proteome</keyword>
<dbReference type="FunFam" id="1.10.238.10:FF:000173">
    <property type="entry name" value="uncharacterized TPR repeat-containing protein At1g05150-like"/>
    <property type="match status" value="1"/>
</dbReference>
<protein>
    <recommendedName>
        <fullName evidence="7">EF-hand domain-containing protein</fullName>
    </recommendedName>
</protein>
<feature type="repeat" description="TPR" evidence="5">
    <location>
        <begin position="274"/>
        <end position="307"/>
    </location>
</feature>
<evidence type="ECO:0000259" key="7">
    <source>
        <dbReference type="PROSITE" id="PS50222"/>
    </source>
</evidence>
<dbReference type="InterPro" id="IPR018247">
    <property type="entry name" value="EF_Hand_1_Ca_BS"/>
</dbReference>
<evidence type="ECO:0000256" key="6">
    <source>
        <dbReference type="SAM" id="MobiDB-lite"/>
    </source>
</evidence>
<feature type="domain" description="EF-hand" evidence="7">
    <location>
        <begin position="17"/>
        <end position="52"/>
    </location>
</feature>
<dbReference type="PROSITE" id="PS00018">
    <property type="entry name" value="EF_HAND_1"/>
    <property type="match status" value="1"/>
</dbReference>
<dbReference type="SUPFAM" id="SSF48452">
    <property type="entry name" value="TPR-like"/>
    <property type="match status" value="1"/>
</dbReference>
<feature type="compositionally biased region" description="Basic and acidic residues" evidence="6">
    <location>
        <begin position="196"/>
        <end position="206"/>
    </location>
</feature>
<name>A0A176VWZ9_MARPO</name>
<dbReference type="SMART" id="SM00291">
    <property type="entry name" value="ZnF_ZZ"/>
    <property type="match status" value="1"/>
</dbReference>
<dbReference type="Proteomes" id="UP001162541">
    <property type="component" value="Chromosome 6"/>
</dbReference>
<evidence type="ECO:0000313" key="11">
    <source>
        <dbReference type="Proteomes" id="UP001162541"/>
    </source>
</evidence>
<evidence type="ECO:0000256" key="5">
    <source>
        <dbReference type="PROSITE-ProRule" id="PRU00339"/>
    </source>
</evidence>
<feature type="compositionally biased region" description="Basic and acidic residues" evidence="6">
    <location>
        <begin position="225"/>
        <end position="237"/>
    </location>
</feature>
<dbReference type="PROSITE" id="PS50005">
    <property type="entry name" value="TPR"/>
    <property type="match status" value="5"/>
</dbReference>
<dbReference type="Gene3D" id="1.25.40.10">
    <property type="entry name" value="Tetratricopeptide repeat domain"/>
    <property type="match status" value="3"/>
</dbReference>
<reference evidence="8" key="2">
    <citation type="journal article" date="2019" name="Curr. Biol.">
        <title>Chromatin organization in early land plants reveals an ancestral association between H3K27me3, transposons, and constitutive heterochromatin.</title>
        <authorList>
            <person name="Montgomery S.A."/>
            <person name="Tanizawa Y."/>
            <person name="Galik B."/>
            <person name="Wang N."/>
            <person name="Ito T."/>
            <person name="Mochizuki T."/>
            <person name="Akimcheva S."/>
            <person name="Bowman J."/>
            <person name="Cognat V."/>
            <person name="Drouard L."/>
            <person name="Ekker H."/>
            <person name="Houng S."/>
            <person name="Kohchi T."/>
            <person name="Lin S."/>
            <person name="Liu L.D."/>
            <person name="Nakamura Y."/>
            <person name="Valeeva L.R."/>
            <person name="Shakirov E.V."/>
            <person name="Shippen D.E."/>
            <person name="Wei W."/>
            <person name="Yagura M."/>
            <person name="Yamaoka S."/>
            <person name="Yamato K.T."/>
            <person name="Liu C."/>
            <person name="Berger F."/>
        </authorList>
    </citation>
    <scope>NUCLEOTIDE SEQUENCE [LARGE SCALE GENOMIC DNA]</scope>
    <source>
        <strain evidence="8">Tak-1</strain>
    </source>
</reference>
<sequence>MTSESGDQNPGDPVSRERRRKVEKIFQQFDLNGDGRLNRDEMAALVIAVNPRVKFSEEQISAILDEVFRTYGDYIEGDKGLSLDGLVRTYDDGAGDVDRDFDALALDLDEGDGGVDLSGDRFVDDLNNRETASVASGSTAPRGAVSITDENKFVRRKENVGAWASSPNNGIVYDESWKLVEDLELFLRRVDQKIESKKKEKEEKKPTASAVEAGDWSKDLGSISQREDEAGLGGRKPEELGSDYVTFKKSLVDFRTKADGLRIRGDSRGDLIAFDAHLAMGRTLSDHRWYSEALTSFQRSVELKPNDTRAHFRAGNALYSIGRVSEARAAYEKALETAQSSHAALRPQVHVNLGIALEGEGMLLGACEHYREAAILSPQHYRALKHLGSALLGVGEYRAAEKALEEAIYLKPDYADAHCDLGSALHALGDDERAISEFQRAIDLKLDHVDALYNLGGLLRDSGKYARAADMYAKVLSIRPRDWRAQLNRAVSLLGAGDSEGAKKPLKEAFKMTNRVEVYDAIMYLKHMQKRPKGFNSAIQSAQEGMVRGDSNGAVVPSPDGYMVIELGKFHRATSKTSPRLWLGCALDIRRFQKQTRLHKFESSTLKHEIDDNAKKSGEVGPSANLIRKAELEKILRRLLHFLTPEAFQASVKAINEKLLGVLDRSATGRVDLGMFLASISPLCASLTPEKRKRLVFQILTWRNPVSEGEIAKTDAKTYIKFMRAIFLPTQGTSDMWELHGDDDQVNISYPEFVEMFDDLDWGFGILNLLAKLEGGDRLRHQGLPCAVCSYPIMGSRFKEVTSNFNLCSTCYSEGKVPTSFKQDEYNFREYGIDTESMKDRFKFFNLRNSPGSMKQQ</sequence>
<dbReference type="Gene3D" id="1.10.238.10">
    <property type="entry name" value="EF-hand"/>
    <property type="match status" value="2"/>
</dbReference>
<evidence type="ECO:0000313" key="10">
    <source>
        <dbReference type="Proteomes" id="UP000077202"/>
    </source>
</evidence>
<feature type="repeat" description="TPR" evidence="5">
    <location>
        <begin position="308"/>
        <end position="341"/>
    </location>
</feature>
<keyword evidence="1" id="KW-0479">Metal-binding</keyword>
<dbReference type="GO" id="GO:0008270">
    <property type="term" value="F:zinc ion binding"/>
    <property type="evidence" value="ECO:0007669"/>
    <property type="project" value="UniProtKB-KW"/>
</dbReference>
<evidence type="ECO:0000313" key="9">
    <source>
        <dbReference type="EMBL" id="OAE25330.1"/>
    </source>
</evidence>
<gene>
    <name evidence="9" type="ORF">AXG93_4620s1440</name>
    <name evidence="8" type="ORF">Mp_6g09720</name>
</gene>
<evidence type="ECO:0000256" key="4">
    <source>
        <dbReference type="ARBA" id="ARBA00022837"/>
    </source>
</evidence>
<evidence type="ECO:0000256" key="1">
    <source>
        <dbReference type="ARBA" id="ARBA00022723"/>
    </source>
</evidence>
<dbReference type="GO" id="GO:0005886">
    <property type="term" value="C:plasma membrane"/>
    <property type="evidence" value="ECO:0007669"/>
    <property type="project" value="TreeGrafter"/>
</dbReference>
<dbReference type="PROSITE" id="PS50293">
    <property type="entry name" value="TPR_REGION"/>
    <property type="match status" value="1"/>
</dbReference>
<keyword evidence="4" id="KW-0106">Calcium</keyword>
<dbReference type="EMBL" id="AP019871">
    <property type="protein sequence ID" value="BBN14201.1"/>
    <property type="molecule type" value="Genomic_DNA"/>
</dbReference>
<dbReference type="EMBL" id="AP019871">
    <property type="protein sequence ID" value="BBN14200.1"/>
    <property type="molecule type" value="Genomic_DNA"/>
</dbReference>
<dbReference type="InterPro" id="IPR019734">
    <property type="entry name" value="TPR_rpt"/>
</dbReference>
<feature type="region of interest" description="Disordered" evidence="6">
    <location>
        <begin position="196"/>
        <end position="237"/>
    </location>
</feature>
<organism evidence="9 10">
    <name type="scientific">Marchantia polymorpha subsp. ruderalis</name>
    <dbReference type="NCBI Taxonomy" id="1480154"/>
    <lineage>
        <taxon>Eukaryota</taxon>
        <taxon>Viridiplantae</taxon>
        <taxon>Streptophyta</taxon>
        <taxon>Embryophyta</taxon>
        <taxon>Marchantiophyta</taxon>
        <taxon>Marchantiopsida</taxon>
        <taxon>Marchantiidae</taxon>
        <taxon>Marchantiales</taxon>
        <taxon>Marchantiaceae</taxon>
        <taxon>Marchantia</taxon>
    </lineage>
</organism>
<evidence type="ECO:0000256" key="2">
    <source>
        <dbReference type="ARBA" id="ARBA00022771"/>
    </source>
</evidence>
<dbReference type="PROSITE" id="PS50222">
    <property type="entry name" value="EF_HAND_2"/>
    <property type="match status" value="1"/>
</dbReference>
<dbReference type="InterPro" id="IPR011990">
    <property type="entry name" value="TPR-like_helical_dom_sf"/>
</dbReference>